<accession>A0A6J4SQN6</accession>
<feature type="non-terminal residue" evidence="2">
    <location>
        <position position="288"/>
    </location>
</feature>
<evidence type="ECO:0000256" key="1">
    <source>
        <dbReference type="SAM" id="MobiDB-lite"/>
    </source>
</evidence>
<feature type="non-terminal residue" evidence="2">
    <location>
        <position position="1"/>
    </location>
</feature>
<feature type="compositionally biased region" description="Low complexity" evidence="1">
    <location>
        <begin position="25"/>
        <end position="37"/>
    </location>
</feature>
<sequence>AARGRRDVCGQVARPGQLVPLLANARRSPARAAGAGERSPRGHRGGRDLRRVPADRALARRADHRRGSAGAVEPSDPRRHLARSVHPGRRGQRRDRRAWALRAARSLQPSAGLAVPIVGEPVAGAVLGPHAGARRAADACRVPLSARTARVRDHRNLSAAAARCGGGGHPRPPPPRDQGFAGRFRDRLCQRRLSPPVRIRQGQARPLLRRAGGQQPGSGRCRAGGGGAGQRAQDPDPGGGRGDRAPCGDPVHRRLRVHAGLVLRQAADGGGDRRLAPQTGQACGAERL</sequence>
<name>A0A6J4SQN6_9SPHN</name>
<proteinExistence type="predicted"/>
<protein>
    <submittedName>
        <fullName evidence="2">Diguanylate cyclase/phosphodiesterase (GGDEF &amp; EAL domains) with PAS/PAC sensor(S)</fullName>
    </submittedName>
</protein>
<feature type="compositionally biased region" description="Basic and acidic residues" evidence="1">
    <location>
        <begin position="45"/>
        <end position="61"/>
    </location>
</feature>
<feature type="compositionally biased region" description="Basic residues" evidence="1">
    <location>
        <begin position="80"/>
        <end position="96"/>
    </location>
</feature>
<feature type="region of interest" description="Disordered" evidence="1">
    <location>
        <begin position="1"/>
        <end position="97"/>
    </location>
</feature>
<feature type="region of interest" description="Disordered" evidence="1">
    <location>
        <begin position="266"/>
        <end position="288"/>
    </location>
</feature>
<feature type="region of interest" description="Disordered" evidence="1">
    <location>
        <begin position="161"/>
        <end position="252"/>
    </location>
</feature>
<reference evidence="2" key="1">
    <citation type="submission" date="2020-02" db="EMBL/GenBank/DDBJ databases">
        <authorList>
            <person name="Meier V. D."/>
        </authorList>
    </citation>
    <scope>NUCLEOTIDE SEQUENCE</scope>
    <source>
        <strain evidence="2">AVDCRST_MAG31</strain>
    </source>
</reference>
<evidence type="ECO:0000313" key="2">
    <source>
        <dbReference type="EMBL" id="CAA9502771.1"/>
    </source>
</evidence>
<organism evidence="2">
    <name type="scientific">uncultured Sphingomonas sp</name>
    <dbReference type="NCBI Taxonomy" id="158754"/>
    <lineage>
        <taxon>Bacteria</taxon>
        <taxon>Pseudomonadati</taxon>
        <taxon>Pseudomonadota</taxon>
        <taxon>Alphaproteobacteria</taxon>
        <taxon>Sphingomonadales</taxon>
        <taxon>Sphingomonadaceae</taxon>
        <taxon>Sphingomonas</taxon>
        <taxon>environmental samples</taxon>
    </lineage>
</organism>
<dbReference type="EMBL" id="CADCWA010000035">
    <property type="protein sequence ID" value="CAA9502771.1"/>
    <property type="molecule type" value="Genomic_DNA"/>
</dbReference>
<dbReference type="AlphaFoldDB" id="A0A6J4SQN6"/>
<gene>
    <name evidence="2" type="ORF">AVDCRST_MAG31-486</name>
</gene>
<feature type="compositionally biased region" description="Basic and acidic residues" evidence="1">
    <location>
        <begin position="241"/>
        <end position="252"/>
    </location>
</feature>